<feature type="domain" description="Sulfatase N-terminal" evidence="1">
    <location>
        <begin position="40"/>
        <end position="427"/>
    </location>
</feature>
<name>A0ABT7PIW8_9BACT</name>
<evidence type="ECO:0000313" key="3">
    <source>
        <dbReference type="Proteomes" id="UP001239462"/>
    </source>
</evidence>
<dbReference type="RefSeq" id="WP_289164070.1">
    <property type="nucleotide sequence ID" value="NZ_JASZZN010000008.1"/>
</dbReference>
<dbReference type="InterPro" id="IPR000917">
    <property type="entry name" value="Sulfatase_N"/>
</dbReference>
<keyword evidence="3" id="KW-1185">Reference proteome</keyword>
<protein>
    <submittedName>
        <fullName evidence="2">Arylsulfatase</fullName>
    </submittedName>
</protein>
<proteinExistence type="predicted"/>
<dbReference type="Pfam" id="PF00884">
    <property type="entry name" value="Sulfatase"/>
    <property type="match status" value="1"/>
</dbReference>
<dbReference type="EMBL" id="JASZZN010000008">
    <property type="protein sequence ID" value="MDM4016430.1"/>
    <property type="molecule type" value="Genomic_DNA"/>
</dbReference>
<sequence length="688" mass="76823">MTPSRRLLKFTTVMVILLASQLIRPHRAGAETDAGSSDRPNVIFILLDDMGWGDFGVLHQNGLSDHKRHRTPMLDQMASEGMQLRAHYCPAPVCAPSRSSLLSGVHQGHTEVRDNQFDKALADNHTLASVMKAAGYETWLVGKYGLQGGAERKGDDTATPDQWEAYPTKRGFDQFYGYVRHRDGHVHYPADEWNLGDSESHRSPKQVWFNDQEVSSDLSKCYTTDLFAARSKDWIINHAKGNSDKPFFLYLAFDTPHAALQLPSVEFPKGYGVEGGLQWTGKPGEMINTAKGTIDSYRHPEYTGQGWLDAEERFATMVRRIDNAVGDLLQTLKDLSIDDNTMVVISCDNGPHHESYLQTLDGKRVNYTPESFQSYGPFDGTKRDVWEGGIRVGTLAWWPGKIASGSKSDQPSQFHDWMPTFARVAGIAPPARTDGVSLLPTLTGKGAQQPSQIYIEYFQGGRTTSYGDFEKRKRNQRRRQMQVVFVDGYKGVRVDIQDHQDAFAIYDLANDPKELKNLAGTSDKFDAIEKRMRDRVLQIRRTNASAPRPYDNEPIPASETKAIDGWHYSTFAGKFPFVPDVDDLEAGDLGIAEKMEVSSVEGAVKFEGVFHADQTGWYEATLRCDTPTFARIHDAALIDADFGFQTGTTYQTKIRLAKGNHPVTITTLAEGTAKVELNWKYVGSGGKE</sequence>
<reference evidence="2 3" key="1">
    <citation type="submission" date="2023-06" db="EMBL/GenBank/DDBJ databases">
        <title>Roseiconus lacunae JC819 isolated from Gulf of Mannar region, Tamil Nadu.</title>
        <authorList>
            <person name="Pk S."/>
            <person name="Ch S."/>
            <person name="Ch V.R."/>
        </authorList>
    </citation>
    <scope>NUCLEOTIDE SEQUENCE [LARGE SCALE GENOMIC DNA]</scope>
    <source>
        <strain evidence="2 3">JC819</strain>
    </source>
</reference>
<evidence type="ECO:0000313" key="2">
    <source>
        <dbReference type="EMBL" id="MDM4016430.1"/>
    </source>
</evidence>
<evidence type="ECO:0000259" key="1">
    <source>
        <dbReference type="Pfam" id="PF00884"/>
    </source>
</evidence>
<comment type="caution">
    <text evidence="2">The sequence shown here is derived from an EMBL/GenBank/DDBJ whole genome shotgun (WGS) entry which is preliminary data.</text>
</comment>
<dbReference type="SUPFAM" id="SSF53649">
    <property type="entry name" value="Alkaline phosphatase-like"/>
    <property type="match status" value="1"/>
</dbReference>
<dbReference type="CDD" id="cd16145">
    <property type="entry name" value="ARS_like"/>
    <property type="match status" value="1"/>
</dbReference>
<gene>
    <name evidence="2" type="ORF">QTN89_13380</name>
</gene>
<accession>A0ABT7PIW8</accession>
<dbReference type="Gene3D" id="3.40.720.10">
    <property type="entry name" value="Alkaline Phosphatase, subunit A"/>
    <property type="match status" value="1"/>
</dbReference>
<dbReference type="PANTHER" id="PTHR43751:SF3">
    <property type="entry name" value="SULFATASE N-TERMINAL DOMAIN-CONTAINING PROTEIN"/>
    <property type="match status" value="1"/>
</dbReference>
<dbReference type="PANTHER" id="PTHR43751">
    <property type="entry name" value="SULFATASE"/>
    <property type="match status" value="1"/>
</dbReference>
<dbReference type="InterPro" id="IPR017850">
    <property type="entry name" value="Alkaline_phosphatase_core_sf"/>
</dbReference>
<organism evidence="2 3">
    <name type="scientific">Roseiconus lacunae</name>
    <dbReference type="NCBI Taxonomy" id="2605694"/>
    <lineage>
        <taxon>Bacteria</taxon>
        <taxon>Pseudomonadati</taxon>
        <taxon>Planctomycetota</taxon>
        <taxon>Planctomycetia</taxon>
        <taxon>Pirellulales</taxon>
        <taxon>Pirellulaceae</taxon>
        <taxon>Roseiconus</taxon>
    </lineage>
</organism>
<dbReference type="InterPro" id="IPR052701">
    <property type="entry name" value="GAG_Ulvan_Degrading_Sulfatases"/>
</dbReference>
<dbReference type="Proteomes" id="UP001239462">
    <property type="component" value="Unassembled WGS sequence"/>
</dbReference>